<evidence type="ECO:0000256" key="6">
    <source>
        <dbReference type="NCBIfam" id="TIGR01068"/>
    </source>
</evidence>
<dbReference type="Pfam" id="PF00085">
    <property type="entry name" value="Thioredoxin"/>
    <property type="match status" value="1"/>
</dbReference>
<keyword evidence="9" id="KW-1185">Reference proteome</keyword>
<accession>A0ABW5DX95</accession>
<dbReference type="InterPro" id="IPR036249">
    <property type="entry name" value="Thioredoxin-like_sf"/>
</dbReference>
<dbReference type="Pfam" id="PF14559">
    <property type="entry name" value="TPR_19"/>
    <property type="match status" value="1"/>
</dbReference>
<dbReference type="PRINTS" id="PR00421">
    <property type="entry name" value="THIOREDOXIN"/>
</dbReference>
<evidence type="ECO:0000256" key="2">
    <source>
        <dbReference type="ARBA" id="ARBA00022448"/>
    </source>
</evidence>
<dbReference type="SUPFAM" id="SSF52833">
    <property type="entry name" value="Thioredoxin-like"/>
    <property type="match status" value="1"/>
</dbReference>
<name>A0ABW5DX95_9PROT</name>
<evidence type="ECO:0000313" key="9">
    <source>
        <dbReference type="Proteomes" id="UP001597295"/>
    </source>
</evidence>
<evidence type="ECO:0000256" key="5">
    <source>
        <dbReference type="ARBA" id="ARBA00023284"/>
    </source>
</evidence>
<dbReference type="PROSITE" id="PS00194">
    <property type="entry name" value="THIOREDOXIN_1"/>
    <property type="match status" value="1"/>
</dbReference>
<comment type="similarity">
    <text evidence="1">Belongs to the thioredoxin family.</text>
</comment>
<evidence type="ECO:0000259" key="7">
    <source>
        <dbReference type="PROSITE" id="PS51352"/>
    </source>
</evidence>
<sequence length="309" mass="32814">MSLFSSSSPAPAAGPASEVKEVTAATFMQEVIEASRDAAIVVDFWAPWCGPCKTLGPILEKTVAETKGAVRMVKINIDEPANQQLAAQLRIQSIPTVYAFLDGRPVDMFQGALPESQVKQWIKRIADAVGPTDASLVELLAEAKTALGGNDFETAASLYAAALQSDPTNVEALVGLGRCLLNVGDIEQARAVLAQIPADQAKTPDVVALKTALDLAEQTAGASGETAALQAKLAQNPNDHQARFDLAMALYGAGDKEGAINQLLDLFKRDRNWNDSAARKQLVQFFEALGFTDPLSVAGRKSLSTLMFS</sequence>
<dbReference type="Gene3D" id="3.40.30.10">
    <property type="entry name" value="Glutaredoxin"/>
    <property type="match status" value="1"/>
</dbReference>
<dbReference type="InterPro" id="IPR017937">
    <property type="entry name" value="Thioredoxin_CS"/>
</dbReference>
<evidence type="ECO:0000256" key="1">
    <source>
        <dbReference type="ARBA" id="ARBA00008987"/>
    </source>
</evidence>
<dbReference type="PROSITE" id="PS51352">
    <property type="entry name" value="THIOREDOXIN_2"/>
    <property type="match status" value="1"/>
</dbReference>
<dbReference type="EMBL" id="JBHUIP010000016">
    <property type="protein sequence ID" value="MFD2265383.1"/>
    <property type="molecule type" value="Genomic_DNA"/>
</dbReference>
<evidence type="ECO:0000256" key="3">
    <source>
        <dbReference type="ARBA" id="ARBA00022982"/>
    </source>
</evidence>
<dbReference type="Pfam" id="PF14561">
    <property type="entry name" value="TPR_20"/>
    <property type="match status" value="1"/>
</dbReference>
<organism evidence="8 9">
    <name type="scientific">Lacibacterium aquatile</name>
    <dbReference type="NCBI Taxonomy" id="1168082"/>
    <lineage>
        <taxon>Bacteria</taxon>
        <taxon>Pseudomonadati</taxon>
        <taxon>Pseudomonadota</taxon>
        <taxon>Alphaproteobacteria</taxon>
        <taxon>Rhodospirillales</taxon>
        <taxon>Rhodospirillaceae</taxon>
    </lineage>
</organism>
<comment type="caution">
    <text evidence="8">The sequence shown here is derived from an EMBL/GenBank/DDBJ whole genome shotgun (WGS) entry which is preliminary data.</text>
</comment>
<protein>
    <recommendedName>
        <fullName evidence="6">Thioredoxin</fullName>
    </recommendedName>
</protein>
<dbReference type="Gene3D" id="1.25.40.10">
    <property type="entry name" value="Tetratricopeptide repeat domain"/>
    <property type="match status" value="2"/>
</dbReference>
<gene>
    <name evidence="8" type="primary">trxA</name>
    <name evidence="8" type="ORF">ACFSM5_20945</name>
</gene>
<keyword evidence="3" id="KW-0249">Electron transport</keyword>
<feature type="domain" description="Thioredoxin" evidence="7">
    <location>
        <begin position="2"/>
        <end position="127"/>
    </location>
</feature>
<dbReference type="NCBIfam" id="TIGR01068">
    <property type="entry name" value="thioredoxin"/>
    <property type="match status" value="1"/>
</dbReference>
<dbReference type="PANTHER" id="PTHR45663">
    <property type="entry name" value="GEO12009P1"/>
    <property type="match status" value="1"/>
</dbReference>
<evidence type="ECO:0000256" key="4">
    <source>
        <dbReference type="ARBA" id="ARBA00023157"/>
    </source>
</evidence>
<evidence type="ECO:0000313" key="8">
    <source>
        <dbReference type="EMBL" id="MFD2265383.1"/>
    </source>
</evidence>
<keyword evidence="5" id="KW-0676">Redox-active center</keyword>
<dbReference type="CDD" id="cd02956">
    <property type="entry name" value="ybbN"/>
    <property type="match status" value="1"/>
</dbReference>
<reference evidence="9" key="1">
    <citation type="journal article" date="2019" name="Int. J. Syst. Evol. Microbiol.">
        <title>The Global Catalogue of Microorganisms (GCM) 10K type strain sequencing project: providing services to taxonomists for standard genome sequencing and annotation.</title>
        <authorList>
            <consortium name="The Broad Institute Genomics Platform"/>
            <consortium name="The Broad Institute Genome Sequencing Center for Infectious Disease"/>
            <person name="Wu L."/>
            <person name="Ma J."/>
        </authorList>
    </citation>
    <scope>NUCLEOTIDE SEQUENCE [LARGE SCALE GENOMIC DNA]</scope>
    <source>
        <strain evidence="9">CGMCC 1.19062</strain>
    </source>
</reference>
<dbReference type="InterPro" id="IPR011990">
    <property type="entry name" value="TPR-like_helical_dom_sf"/>
</dbReference>
<dbReference type="InterPro" id="IPR005746">
    <property type="entry name" value="Thioredoxin"/>
</dbReference>
<dbReference type="Proteomes" id="UP001597295">
    <property type="component" value="Unassembled WGS sequence"/>
</dbReference>
<proteinExistence type="inferred from homology"/>
<dbReference type="SUPFAM" id="SSF48452">
    <property type="entry name" value="TPR-like"/>
    <property type="match status" value="1"/>
</dbReference>
<dbReference type="InterPro" id="IPR013766">
    <property type="entry name" value="Thioredoxin_domain"/>
</dbReference>
<keyword evidence="2" id="KW-0813">Transport</keyword>
<keyword evidence="4" id="KW-1015">Disulfide bond</keyword>
<dbReference type="PANTHER" id="PTHR45663:SF11">
    <property type="entry name" value="GEO12009P1"/>
    <property type="match status" value="1"/>
</dbReference>
<dbReference type="RefSeq" id="WP_379878663.1">
    <property type="nucleotide sequence ID" value="NZ_JBHUIP010000016.1"/>
</dbReference>